<evidence type="ECO:0000259" key="1">
    <source>
        <dbReference type="PROSITE" id="PS50878"/>
    </source>
</evidence>
<sequence>MSFKEYPLLRTIWSSPLLPGFRFRNQVSTDNLLTTESPPLLKALAYADDIMVLLSDPEELPALLDIVNTYERASNARLNRDKTLAVSLSGNIQPQWTQMLHSCNMHQWHDKSNDTAAIYLGFPLTSSKAQMKNFLDDLLHSIQQQADYLSQRNLSVLGRGVVANSLILSRIWHSLRVLAPTNAFLSKIRSVVIQFLSQRTFPAVSFKSCQRPRKEGGLAVLDPTTQHAALQLRWLLL</sequence>
<reference evidence="2" key="1">
    <citation type="journal article" date="2020" name="Microb. Genom.">
        <title>Genetic diversity of clinical and environmental Mucorales isolates obtained from an investigation of mucormycosis cases among solid organ transplant recipients.</title>
        <authorList>
            <person name="Nguyen M.H."/>
            <person name="Kaul D."/>
            <person name="Muto C."/>
            <person name="Cheng S.J."/>
            <person name="Richter R.A."/>
            <person name="Bruno V.M."/>
            <person name="Liu G."/>
            <person name="Beyhan S."/>
            <person name="Sundermann A.J."/>
            <person name="Mounaud S."/>
            <person name="Pasculle A.W."/>
            <person name="Nierman W.C."/>
            <person name="Driscoll E."/>
            <person name="Cumbie R."/>
            <person name="Clancy C.J."/>
            <person name="Dupont C.L."/>
        </authorList>
    </citation>
    <scope>NUCLEOTIDE SEQUENCE</scope>
    <source>
        <strain evidence="2">GL11</strain>
    </source>
</reference>
<accession>A0A9P6WVQ3</accession>
<proteinExistence type="predicted"/>
<dbReference type="Proteomes" id="UP000716291">
    <property type="component" value="Unassembled WGS sequence"/>
</dbReference>
<evidence type="ECO:0000313" key="2">
    <source>
        <dbReference type="EMBL" id="KAG1295504.1"/>
    </source>
</evidence>
<dbReference type="EMBL" id="JAANQT010005201">
    <property type="protein sequence ID" value="KAG1295504.1"/>
    <property type="molecule type" value="Genomic_DNA"/>
</dbReference>
<feature type="domain" description="Reverse transcriptase" evidence="1">
    <location>
        <begin position="1"/>
        <end position="124"/>
    </location>
</feature>
<name>A0A9P6WVQ3_RHIOR</name>
<organism evidence="2 3">
    <name type="scientific">Rhizopus oryzae</name>
    <name type="common">Mucormycosis agent</name>
    <name type="synonym">Rhizopus arrhizus var. delemar</name>
    <dbReference type="NCBI Taxonomy" id="64495"/>
    <lineage>
        <taxon>Eukaryota</taxon>
        <taxon>Fungi</taxon>
        <taxon>Fungi incertae sedis</taxon>
        <taxon>Mucoromycota</taxon>
        <taxon>Mucoromycotina</taxon>
        <taxon>Mucoromycetes</taxon>
        <taxon>Mucorales</taxon>
        <taxon>Mucorineae</taxon>
        <taxon>Rhizopodaceae</taxon>
        <taxon>Rhizopus</taxon>
    </lineage>
</organism>
<dbReference type="InterPro" id="IPR000477">
    <property type="entry name" value="RT_dom"/>
</dbReference>
<gene>
    <name evidence="2" type="ORF">G6F64_013314</name>
</gene>
<dbReference type="PROSITE" id="PS50878">
    <property type="entry name" value="RT_POL"/>
    <property type="match status" value="1"/>
</dbReference>
<dbReference type="AlphaFoldDB" id="A0A9P6WVQ3"/>
<comment type="caution">
    <text evidence="2">The sequence shown here is derived from an EMBL/GenBank/DDBJ whole genome shotgun (WGS) entry which is preliminary data.</text>
</comment>
<keyword evidence="3" id="KW-1185">Reference proteome</keyword>
<evidence type="ECO:0000313" key="3">
    <source>
        <dbReference type="Proteomes" id="UP000716291"/>
    </source>
</evidence>
<protein>
    <recommendedName>
        <fullName evidence="1">Reverse transcriptase domain-containing protein</fullName>
    </recommendedName>
</protein>